<gene>
    <name evidence="1" type="ORF">GM661_13305</name>
</gene>
<reference evidence="1" key="1">
    <citation type="submission" date="2019-12" db="EMBL/GenBank/DDBJ databases">
        <authorList>
            <person name="zhang j."/>
            <person name="sun C.M."/>
        </authorList>
    </citation>
    <scope>NUCLEOTIDE SEQUENCE</scope>
    <source>
        <strain evidence="1">NS-1</strain>
    </source>
</reference>
<proteinExistence type="predicted"/>
<keyword evidence="2" id="KW-1185">Reference proteome</keyword>
<dbReference type="EMBL" id="CP046640">
    <property type="protein sequence ID" value="QTL98871.1"/>
    <property type="molecule type" value="Genomic_DNA"/>
</dbReference>
<dbReference type="Proteomes" id="UP000665020">
    <property type="component" value="Chromosome"/>
</dbReference>
<organism evidence="1 2">
    <name type="scientific">Iocasia fonsfrigidae</name>
    <dbReference type="NCBI Taxonomy" id="2682810"/>
    <lineage>
        <taxon>Bacteria</taxon>
        <taxon>Bacillati</taxon>
        <taxon>Bacillota</taxon>
        <taxon>Clostridia</taxon>
        <taxon>Halanaerobiales</taxon>
        <taxon>Halanaerobiaceae</taxon>
        <taxon>Iocasia</taxon>
    </lineage>
</organism>
<sequence length="400" mass="46902">MRKPLVFSLLIIVFLIFAVNNVLAQGLQFDGFLESYYSIKLKDDHDFIGERSRFRLNLRNSSDNMYMFASLNGVSNGIIEDDELEVEIHEAYLEYTQPLWDVKIGRQIYSWGKADGVRITDVLSPCDYSEFITRDFDEIRIPVDSVKYRYLFPMADLELVWIPTFTEPVYPGDEDNPWYVEKGIKVNSAEEVENELGNSELAARLSFYLNGIDFSFSTAYLWDDEATYHKTGATFTPEYHRLRFYGLDLSKPVNDFVIRFESAYYQGKYFSADNNCGLLERDYVHSLAGLDWYPGNNWTVTTQLTNKYIFDYEDEIEEDESQTILILNLSKKFYRETLELANMVYYETDERDGFNRISLDYAVNDNLHFLTGIDYFFGDEGEFANYDDNDSLWVKVKYDF</sequence>
<accession>A0A8A7KBQ0</accession>
<dbReference type="Pfam" id="PF06980">
    <property type="entry name" value="DUF1302"/>
    <property type="match status" value="1"/>
</dbReference>
<evidence type="ECO:0000313" key="2">
    <source>
        <dbReference type="Proteomes" id="UP000665020"/>
    </source>
</evidence>
<dbReference type="InterPro" id="IPR010727">
    <property type="entry name" value="DUF1302"/>
</dbReference>
<dbReference type="SUPFAM" id="SSF56935">
    <property type="entry name" value="Porins"/>
    <property type="match status" value="1"/>
</dbReference>
<evidence type="ECO:0000313" key="1">
    <source>
        <dbReference type="EMBL" id="QTL98871.1"/>
    </source>
</evidence>
<protein>
    <submittedName>
        <fullName evidence="1">Uncharacterized protein</fullName>
    </submittedName>
</protein>
<dbReference type="KEGG" id="ifn:GM661_13305"/>
<dbReference type="AlphaFoldDB" id="A0A8A7KBQ0"/>
<name>A0A8A7KBQ0_9FIRM</name>
<dbReference type="RefSeq" id="WP_230867269.1">
    <property type="nucleotide sequence ID" value="NZ_CP046640.1"/>
</dbReference>